<keyword evidence="2" id="KW-1185">Reference proteome</keyword>
<dbReference type="Proteomes" id="UP001365542">
    <property type="component" value="Unassembled WGS sequence"/>
</dbReference>
<protein>
    <recommendedName>
        <fullName evidence="3">F-box domain-containing protein</fullName>
    </recommendedName>
</protein>
<organism evidence="1 2">
    <name type="scientific">Orbilia ellipsospora</name>
    <dbReference type="NCBI Taxonomy" id="2528407"/>
    <lineage>
        <taxon>Eukaryota</taxon>
        <taxon>Fungi</taxon>
        <taxon>Dikarya</taxon>
        <taxon>Ascomycota</taxon>
        <taxon>Pezizomycotina</taxon>
        <taxon>Orbiliomycetes</taxon>
        <taxon>Orbiliales</taxon>
        <taxon>Orbiliaceae</taxon>
        <taxon>Orbilia</taxon>
    </lineage>
</organism>
<reference evidence="1 2" key="1">
    <citation type="submission" date="2019-10" db="EMBL/GenBank/DDBJ databases">
        <authorList>
            <person name="Palmer J.M."/>
        </authorList>
    </citation>
    <scope>NUCLEOTIDE SEQUENCE [LARGE SCALE GENOMIC DNA]</scope>
    <source>
        <strain evidence="1 2">TWF694</strain>
    </source>
</reference>
<evidence type="ECO:0000313" key="2">
    <source>
        <dbReference type="Proteomes" id="UP001365542"/>
    </source>
</evidence>
<evidence type="ECO:0000313" key="1">
    <source>
        <dbReference type="EMBL" id="KAK6539356.1"/>
    </source>
</evidence>
<evidence type="ECO:0008006" key="3">
    <source>
        <dbReference type="Google" id="ProtNLM"/>
    </source>
</evidence>
<name>A0AAV9XBL4_9PEZI</name>
<comment type="caution">
    <text evidence="1">The sequence shown here is derived from an EMBL/GenBank/DDBJ whole genome shotgun (WGS) entry which is preliminary data.</text>
</comment>
<accession>A0AAV9XBL4</accession>
<proteinExistence type="predicted"/>
<gene>
    <name evidence="1" type="ORF">TWF694_009586</name>
</gene>
<dbReference type="AlphaFoldDB" id="A0AAV9XBL4"/>
<dbReference type="EMBL" id="JAVHJO010000006">
    <property type="protein sequence ID" value="KAK6539356.1"/>
    <property type="molecule type" value="Genomic_DNA"/>
</dbReference>
<sequence>MTMISRAALDEIQLAGAIPIHCAICRARTLPAEKFDEFRFMIWSKKLLFLNVDVPGRPEPHIVGQDYGKIVRPTPAELRCEPEVWNKDVRAWVRTGALLYVYGRDMEALDGRCFPIHQTCWGAFKLVGQAMQKMQSGELPPKYLRILAALVGVEDFMCDGQFSGPNLQYAAAEPTKMPQAVLNTMDLAKSTRAYKLPIWRNAMAGEVCTVPDILPLPVELTHKVLSYLPGSYILQLAQYKYPKRLGVPDLIWKEQFEIRGEVGHVRHHVEHMEGMSWYMTFIATRAMVYFDKEDWPGMKCWRRIWDMCVRLWDAIGDVERVEGGSG</sequence>